<keyword evidence="4 7" id="KW-1133">Transmembrane helix</keyword>
<dbReference type="PANTHER" id="PTHR10165:SF158">
    <property type="entry name" value="PAP2 DOMAIN PROTEIN (AFU_ORTHOLOGUE AFUA_4G08970)"/>
    <property type="match status" value="1"/>
</dbReference>
<feature type="transmembrane region" description="Helical" evidence="7">
    <location>
        <begin position="246"/>
        <end position="263"/>
    </location>
</feature>
<dbReference type="SUPFAM" id="SSF48317">
    <property type="entry name" value="Acid phosphatase/Vanadium-dependent haloperoxidase"/>
    <property type="match status" value="1"/>
</dbReference>
<feature type="compositionally biased region" description="Pro residues" evidence="6">
    <location>
        <begin position="479"/>
        <end position="489"/>
    </location>
</feature>
<evidence type="ECO:0000256" key="2">
    <source>
        <dbReference type="ARBA" id="ARBA00008816"/>
    </source>
</evidence>
<evidence type="ECO:0000259" key="8">
    <source>
        <dbReference type="SMART" id="SM00014"/>
    </source>
</evidence>
<dbReference type="PANTHER" id="PTHR10165">
    <property type="entry name" value="LIPID PHOSPHATE PHOSPHATASE"/>
    <property type="match status" value="1"/>
</dbReference>
<dbReference type="GO" id="GO:0006644">
    <property type="term" value="P:phospholipid metabolic process"/>
    <property type="evidence" value="ECO:0007669"/>
    <property type="project" value="InterPro"/>
</dbReference>
<keyword evidence="3 7" id="KW-0812">Transmembrane</keyword>
<name>A0A8H5ZI49_COCSA</name>
<protein>
    <recommendedName>
        <fullName evidence="8">Phosphatidic acid phosphatase type 2/haloperoxidase domain-containing protein</fullName>
    </recommendedName>
</protein>
<dbReference type="GO" id="GO:0016020">
    <property type="term" value="C:membrane"/>
    <property type="evidence" value="ECO:0007669"/>
    <property type="project" value="UniProtKB-SubCell"/>
</dbReference>
<sequence>MDDWTSKQLPERLPFSKKRLSKKVIFSAAPSAAHDLLPSRLNSKANQPHSVLMLTFAIVDKIPPFHQPFSLDNYTLHYPFATKERVPVIWLCVYVVLAPAVIIGIYTMVIDGLFSHQAAMPANRTGLKRLSGRYRFKDRLWELNCGILGLGLSIGAAFTITGALKNAIGKPRPDLISRCLIDQAKINTERYALQTIDICTQKDNYILQDGFKSFPSGHSSVSFAGLFYLSIYLAGKLHVLDAKGEVWRSFIVMVPALGAALITGTRIMDARHHPFDVISGALLGILVAWGSYRQYFPPVSETWRKGRAYPIRAWGKASRAPPHAPMMEDDVQTLRDINKPVDEERGEASGYSATTVVPPDGDVGGNVFRQQIHNSQRRRQESGSQYGVNRSDTGASSNYRTETMTSGISSKVNRYTNQLPSTNPFAADVARQRQMDTYDYSSSEEDENYELQSRTGVYNPVSGRLTDTGYHPPAGISPVPTPPPPPPPHNASIQNQQPMMSQTGDLSDRRDVAPVPPPHAISMPQQI</sequence>
<evidence type="ECO:0000256" key="1">
    <source>
        <dbReference type="ARBA" id="ARBA00004141"/>
    </source>
</evidence>
<dbReference type="InterPro" id="IPR043216">
    <property type="entry name" value="PAP-like"/>
</dbReference>
<dbReference type="AlphaFoldDB" id="A0A8H5ZI49"/>
<proteinExistence type="inferred from homology"/>
<dbReference type="Gene3D" id="1.20.144.10">
    <property type="entry name" value="Phosphatidic acid phosphatase type 2/haloperoxidase"/>
    <property type="match status" value="1"/>
</dbReference>
<evidence type="ECO:0000256" key="5">
    <source>
        <dbReference type="ARBA" id="ARBA00023136"/>
    </source>
</evidence>
<feature type="compositionally biased region" description="Polar residues" evidence="6">
    <location>
        <begin position="491"/>
        <end position="505"/>
    </location>
</feature>
<dbReference type="GO" id="GO:0046839">
    <property type="term" value="P:phospholipid dephosphorylation"/>
    <property type="evidence" value="ECO:0007669"/>
    <property type="project" value="TreeGrafter"/>
</dbReference>
<feature type="domain" description="Phosphatidic acid phosphatase type 2/haloperoxidase" evidence="8">
    <location>
        <begin position="145"/>
        <end position="292"/>
    </location>
</feature>
<reference evidence="9" key="1">
    <citation type="submission" date="2019-11" db="EMBL/GenBank/DDBJ databases">
        <title>Bipolaris sorokiniana Genome sequencing.</title>
        <authorList>
            <person name="Wang H."/>
        </authorList>
    </citation>
    <scope>NUCLEOTIDE SEQUENCE</scope>
</reference>
<evidence type="ECO:0000256" key="7">
    <source>
        <dbReference type="SAM" id="Phobius"/>
    </source>
</evidence>
<dbReference type="Pfam" id="PF01569">
    <property type="entry name" value="PAP2"/>
    <property type="match status" value="1"/>
</dbReference>
<dbReference type="GO" id="GO:0008195">
    <property type="term" value="F:phosphatidate phosphatase activity"/>
    <property type="evidence" value="ECO:0007669"/>
    <property type="project" value="TreeGrafter"/>
</dbReference>
<evidence type="ECO:0000256" key="6">
    <source>
        <dbReference type="SAM" id="MobiDB-lite"/>
    </source>
</evidence>
<evidence type="ECO:0000313" key="9">
    <source>
        <dbReference type="EMBL" id="KAF5850943.1"/>
    </source>
</evidence>
<organism evidence="9 10">
    <name type="scientific">Cochliobolus sativus</name>
    <name type="common">Common root rot and spot blotch fungus</name>
    <name type="synonym">Bipolaris sorokiniana</name>
    <dbReference type="NCBI Taxonomy" id="45130"/>
    <lineage>
        <taxon>Eukaryota</taxon>
        <taxon>Fungi</taxon>
        <taxon>Dikarya</taxon>
        <taxon>Ascomycota</taxon>
        <taxon>Pezizomycotina</taxon>
        <taxon>Dothideomycetes</taxon>
        <taxon>Pleosporomycetidae</taxon>
        <taxon>Pleosporales</taxon>
        <taxon>Pleosporineae</taxon>
        <taxon>Pleosporaceae</taxon>
        <taxon>Bipolaris</taxon>
    </lineage>
</organism>
<dbReference type="InterPro" id="IPR036938">
    <property type="entry name" value="PAP2/HPO_sf"/>
</dbReference>
<evidence type="ECO:0000313" key="10">
    <source>
        <dbReference type="Proteomes" id="UP000624244"/>
    </source>
</evidence>
<evidence type="ECO:0000256" key="4">
    <source>
        <dbReference type="ARBA" id="ARBA00022989"/>
    </source>
</evidence>
<keyword evidence="5 7" id="KW-0472">Membrane</keyword>
<comment type="similarity">
    <text evidence="2">Belongs to the PA-phosphatase related phosphoesterase family.</text>
</comment>
<feature type="transmembrane region" description="Helical" evidence="7">
    <location>
        <begin position="140"/>
        <end position="164"/>
    </location>
</feature>
<dbReference type="SMART" id="SM00014">
    <property type="entry name" value="acidPPc"/>
    <property type="match status" value="1"/>
</dbReference>
<comment type="caution">
    <text evidence="9">The sequence shown here is derived from an EMBL/GenBank/DDBJ whole genome shotgun (WGS) entry which is preliminary data.</text>
</comment>
<dbReference type="EMBL" id="WNKQ01000006">
    <property type="protein sequence ID" value="KAF5850943.1"/>
    <property type="molecule type" value="Genomic_DNA"/>
</dbReference>
<dbReference type="Proteomes" id="UP000624244">
    <property type="component" value="Unassembled WGS sequence"/>
</dbReference>
<feature type="compositionally biased region" description="Polar residues" evidence="6">
    <location>
        <begin position="382"/>
        <end position="424"/>
    </location>
</feature>
<comment type="subcellular location">
    <subcellularLocation>
        <location evidence="1">Membrane</location>
        <topology evidence="1">Multi-pass membrane protein</topology>
    </subcellularLocation>
</comment>
<evidence type="ECO:0000256" key="3">
    <source>
        <dbReference type="ARBA" id="ARBA00022692"/>
    </source>
</evidence>
<feature type="transmembrane region" description="Helical" evidence="7">
    <location>
        <begin position="88"/>
        <end position="110"/>
    </location>
</feature>
<feature type="region of interest" description="Disordered" evidence="6">
    <location>
        <begin position="343"/>
        <end position="527"/>
    </location>
</feature>
<accession>A0A8H5ZI49</accession>
<gene>
    <name evidence="9" type="ORF">GGP41_010590</name>
</gene>
<dbReference type="CDD" id="cd03390">
    <property type="entry name" value="PAP2_containing_1_like"/>
    <property type="match status" value="1"/>
</dbReference>
<dbReference type="InterPro" id="IPR000326">
    <property type="entry name" value="PAP2/HPO"/>
</dbReference>